<dbReference type="Pfam" id="PF08375">
    <property type="entry name" value="Rpn3_C"/>
    <property type="match status" value="1"/>
</dbReference>
<evidence type="ECO:0000259" key="4">
    <source>
        <dbReference type="PROSITE" id="PS50250"/>
    </source>
</evidence>
<dbReference type="GO" id="GO:0030234">
    <property type="term" value="F:enzyme regulator activity"/>
    <property type="evidence" value="ECO:0007669"/>
    <property type="project" value="InterPro"/>
</dbReference>
<protein>
    <recommendedName>
        <fullName evidence="4">PCI domain-containing protein</fullName>
    </recommendedName>
</protein>
<dbReference type="Proteomes" id="UP000281553">
    <property type="component" value="Unassembled WGS sequence"/>
</dbReference>
<keyword evidence="6" id="KW-1185">Reference proteome</keyword>
<evidence type="ECO:0000256" key="1">
    <source>
        <dbReference type="ARBA" id="ARBA00007912"/>
    </source>
</evidence>
<sequence>MRAELKQAQRNDLEKLATEKVKGNVEGDTPKDVDLLTLEDIRDQIRHIEKAIATKELHYITRVLRSIVPIRRKLNQNVLRSLVQAYFPPQSPQWTYFMEFLPEVGFTYYAMDTGTKFSVPRVKSPRSNVPIPPEVEVYLHLLLLIHLIDEGKSSQATKCSSLLMERTQDVNRRTMALLSSRCFFYHGRAFELDGRLEEIRPFLHSRLRTATLKNEHDCQAVLINLLLRNYLHYNLHDQANKLISRVEFPESAPNNEWARYLYYLGFIKAIQLDYNAAHDHLVSALRKAPRQTAVGFKHALHKLNTVVELLLGEQPDRGTFRQPELKAALQPYFQLTQTIHSGDLGQFSQVLKKHATQFTRDKTYSLIVRLHHNVIKTGVRRISLSYSKISLADVANKLQLGEADDAEYIVAKAIRDGVMEAIVDRDQGCMITTEASDLYSTREPMDQFHQRIRFCLGIRNQAIKAMRYPPKQYSKDLESAEERREREQQELESAKELSEEDFDGFP</sequence>
<dbReference type="PANTHER" id="PTHR10758">
    <property type="entry name" value="26S PROTEASOME NON-ATPASE REGULATORY SUBUNIT 3/COP9 SIGNALOSOME COMPLEX SUBUNIT 3"/>
    <property type="match status" value="1"/>
</dbReference>
<dbReference type="PROSITE" id="PS50250">
    <property type="entry name" value="PCI"/>
    <property type="match status" value="1"/>
</dbReference>
<feature type="region of interest" description="Disordered" evidence="3">
    <location>
        <begin position="469"/>
        <end position="506"/>
    </location>
</feature>
<evidence type="ECO:0000313" key="6">
    <source>
        <dbReference type="Proteomes" id="UP000281553"/>
    </source>
</evidence>
<dbReference type="InterPro" id="IPR057985">
    <property type="entry name" value="TPR_PSMD3_N"/>
</dbReference>
<dbReference type="InterPro" id="IPR036390">
    <property type="entry name" value="WH_DNA-bd_sf"/>
</dbReference>
<dbReference type="Pfam" id="PF25573">
    <property type="entry name" value="TPR_PSMD3_N"/>
    <property type="match status" value="1"/>
</dbReference>
<keyword evidence="2" id="KW-0647">Proteasome</keyword>
<dbReference type="InterPro" id="IPR013586">
    <property type="entry name" value="PSMD3_C"/>
</dbReference>
<gene>
    <name evidence="5" type="ORF">DILT_LOCUS6093</name>
</gene>
<dbReference type="SUPFAM" id="SSF46785">
    <property type="entry name" value="Winged helix' DNA-binding domain"/>
    <property type="match status" value="1"/>
</dbReference>
<accession>A0A3P7NPE1</accession>
<organism evidence="5 6">
    <name type="scientific">Dibothriocephalus latus</name>
    <name type="common">Fish tapeworm</name>
    <name type="synonym">Diphyllobothrium latum</name>
    <dbReference type="NCBI Taxonomy" id="60516"/>
    <lineage>
        <taxon>Eukaryota</taxon>
        <taxon>Metazoa</taxon>
        <taxon>Spiralia</taxon>
        <taxon>Lophotrochozoa</taxon>
        <taxon>Platyhelminthes</taxon>
        <taxon>Cestoda</taxon>
        <taxon>Eucestoda</taxon>
        <taxon>Diphyllobothriidea</taxon>
        <taxon>Diphyllobothriidae</taxon>
        <taxon>Dibothriocephalus</taxon>
    </lineage>
</organism>
<dbReference type="OrthoDB" id="1713558at2759"/>
<dbReference type="SMART" id="SM00088">
    <property type="entry name" value="PINT"/>
    <property type="match status" value="1"/>
</dbReference>
<dbReference type="AlphaFoldDB" id="A0A3P7NPE1"/>
<comment type="similarity">
    <text evidence="1">Belongs to the proteasome subunit S3 family.</text>
</comment>
<dbReference type="InterPro" id="IPR050756">
    <property type="entry name" value="CSN3"/>
</dbReference>
<dbReference type="GO" id="GO:0042176">
    <property type="term" value="P:regulation of protein catabolic process"/>
    <property type="evidence" value="ECO:0007669"/>
    <property type="project" value="InterPro"/>
</dbReference>
<dbReference type="PANTHER" id="PTHR10758:SF2">
    <property type="entry name" value="26S PROTEASOME NON-ATPASE REGULATORY SUBUNIT 3"/>
    <property type="match status" value="1"/>
</dbReference>
<feature type="domain" description="PCI" evidence="4">
    <location>
        <begin position="258"/>
        <end position="437"/>
    </location>
</feature>
<evidence type="ECO:0000313" key="5">
    <source>
        <dbReference type="EMBL" id="VDN10262.1"/>
    </source>
</evidence>
<evidence type="ECO:0000256" key="3">
    <source>
        <dbReference type="SAM" id="MobiDB-lite"/>
    </source>
</evidence>
<reference evidence="5 6" key="1">
    <citation type="submission" date="2018-11" db="EMBL/GenBank/DDBJ databases">
        <authorList>
            <consortium name="Pathogen Informatics"/>
        </authorList>
    </citation>
    <scope>NUCLEOTIDE SEQUENCE [LARGE SCALE GENOMIC DNA]</scope>
</reference>
<dbReference type="GO" id="GO:0008541">
    <property type="term" value="C:proteasome regulatory particle, lid subcomplex"/>
    <property type="evidence" value="ECO:0007669"/>
    <property type="project" value="TreeGrafter"/>
</dbReference>
<dbReference type="InterPro" id="IPR000717">
    <property type="entry name" value="PCI_dom"/>
</dbReference>
<name>A0A3P7NPE1_DIBLA</name>
<evidence type="ECO:0000256" key="2">
    <source>
        <dbReference type="ARBA" id="ARBA00022942"/>
    </source>
</evidence>
<proteinExistence type="inferred from homology"/>
<feature type="compositionally biased region" description="Basic and acidic residues" evidence="3">
    <location>
        <begin position="473"/>
        <end position="497"/>
    </location>
</feature>
<dbReference type="EMBL" id="UYRU01048780">
    <property type="protein sequence ID" value="VDN10262.1"/>
    <property type="molecule type" value="Genomic_DNA"/>
</dbReference>
<dbReference type="Gene3D" id="1.25.40.570">
    <property type="match status" value="1"/>
</dbReference>
<dbReference type="GO" id="GO:0006511">
    <property type="term" value="P:ubiquitin-dependent protein catabolic process"/>
    <property type="evidence" value="ECO:0007669"/>
    <property type="project" value="TreeGrafter"/>
</dbReference>
<dbReference type="SMART" id="SM00753">
    <property type="entry name" value="PAM"/>
    <property type="match status" value="1"/>
</dbReference>
<dbReference type="Pfam" id="PF01399">
    <property type="entry name" value="PCI"/>
    <property type="match status" value="1"/>
</dbReference>